<dbReference type="Proteomes" id="UP000792457">
    <property type="component" value="Unassembled WGS sequence"/>
</dbReference>
<feature type="repeat" description="TPR" evidence="3">
    <location>
        <begin position="764"/>
        <end position="797"/>
    </location>
</feature>
<dbReference type="GO" id="GO:0006368">
    <property type="term" value="P:transcription elongation by RNA polymerase II"/>
    <property type="evidence" value="ECO:0007669"/>
    <property type="project" value="TreeGrafter"/>
</dbReference>
<dbReference type="FunFam" id="1.25.40.10:FF:000077">
    <property type="entry name" value="CTR9 homolog, Paf1/RNA polymerase II complex component"/>
    <property type="match status" value="1"/>
</dbReference>
<dbReference type="FunFam" id="1.25.40.10:FF:000069">
    <property type="entry name" value="CTR9 homolog, Paf1/RNA polymerase II complex component"/>
    <property type="match status" value="1"/>
</dbReference>
<evidence type="ECO:0008006" key="8">
    <source>
        <dbReference type="Google" id="ProtNLM"/>
    </source>
</evidence>
<evidence type="ECO:0000313" key="7">
    <source>
        <dbReference type="Proteomes" id="UP000792457"/>
    </source>
</evidence>
<dbReference type="Gene3D" id="1.25.40.10">
    <property type="entry name" value="Tetratricopeptide repeat domain"/>
    <property type="match status" value="4"/>
</dbReference>
<organism evidence="6 7">
    <name type="scientific">Ladona fulva</name>
    <name type="common">Scarce chaser dragonfly</name>
    <name type="synonym">Libellula fulva</name>
    <dbReference type="NCBI Taxonomy" id="123851"/>
    <lineage>
        <taxon>Eukaryota</taxon>
        <taxon>Metazoa</taxon>
        <taxon>Ecdysozoa</taxon>
        <taxon>Arthropoda</taxon>
        <taxon>Hexapoda</taxon>
        <taxon>Insecta</taxon>
        <taxon>Pterygota</taxon>
        <taxon>Palaeoptera</taxon>
        <taxon>Odonata</taxon>
        <taxon>Epiprocta</taxon>
        <taxon>Anisoptera</taxon>
        <taxon>Libelluloidea</taxon>
        <taxon>Libellulidae</taxon>
        <taxon>Ladona</taxon>
    </lineage>
</organism>
<keyword evidence="1" id="KW-0677">Repeat</keyword>
<reference evidence="6" key="1">
    <citation type="submission" date="2013-04" db="EMBL/GenBank/DDBJ databases">
        <authorList>
            <person name="Qu J."/>
            <person name="Murali S.C."/>
            <person name="Bandaranaike D."/>
            <person name="Bellair M."/>
            <person name="Blankenburg K."/>
            <person name="Chao H."/>
            <person name="Dinh H."/>
            <person name="Doddapaneni H."/>
            <person name="Downs B."/>
            <person name="Dugan-Rocha S."/>
            <person name="Elkadiri S."/>
            <person name="Gnanaolivu R.D."/>
            <person name="Hernandez B."/>
            <person name="Javaid M."/>
            <person name="Jayaseelan J.C."/>
            <person name="Lee S."/>
            <person name="Li M."/>
            <person name="Ming W."/>
            <person name="Munidasa M."/>
            <person name="Muniz J."/>
            <person name="Nguyen L."/>
            <person name="Ongeri F."/>
            <person name="Osuji N."/>
            <person name="Pu L.-L."/>
            <person name="Puazo M."/>
            <person name="Qu C."/>
            <person name="Quiroz J."/>
            <person name="Raj R."/>
            <person name="Weissenberger G."/>
            <person name="Xin Y."/>
            <person name="Zou X."/>
            <person name="Han Y."/>
            <person name="Richards S."/>
            <person name="Worley K."/>
            <person name="Muzny D."/>
            <person name="Gibbs R."/>
        </authorList>
    </citation>
    <scope>NUCLEOTIDE SEQUENCE</scope>
    <source>
        <strain evidence="6">Sampled in the wild</strain>
    </source>
</reference>
<feature type="compositionally biased region" description="Gly residues" evidence="5">
    <location>
        <begin position="1038"/>
        <end position="1048"/>
    </location>
</feature>
<keyword evidence="4" id="KW-0175">Coiled coil</keyword>
<dbReference type="Pfam" id="PF13374">
    <property type="entry name" value="TPR_10"/>
    <property type="match status" value="1"/>
</dbReference>
<dbReference type="GO" id="GO:0000993">
    <property type="term" value="F:RNA polymerase II complex binding"/>
    <property type="evidence" value="ECO:0007669"/>
    <property type="project" value="TreeGrafter"/>
</dbReference>
<dbReference type="GO" id="GO:0016593">
    <property type="term" value="C:Cdc73/Paf1 complex"/>
    <property type="evidence" value="ECO:0007669"/>
    <property type="project" value="TreeGrafter"/>
</dbReference>
<protein>
    <recommendedName>
        <fullName evidence="8">RNA polymerase-associated protein CTR9 homolog</fullName>
    </recommendedName>
</protein>
<evidence type="ECO:0000256" key="1">
    <source>
        <dbReference type="ARBA" id="ARBA00022737"/>
    </source>
</evidence>
<reference evidence="6" key="2">
    <citation type="submission" date="2017-10" db="EMBL/GenBank/DDBJ databases">
        <title>Ladona fulva Genome sequencing and assembly.</title>
        <authorList>
            <person name="Murali S."/>
            <person name="Richards S."/>
            <person name="Bandaranaike D."/>
            <person name="Bellair M."/>
            <person name="Blankenburg K."/>
            <person name="Chao H."/>
            <person name="Dinh H."/>
            <person name="Doddapaneni H."/>
            <person name="Dugan-Rocha S."/>
            <person name="Elkadiri S."/>
            <person name="Gnanaolivu R."/>
            <person name="Hernandez B."/>
            <person name="Skinner E."/>
            <person name="Javaid M."/>
            <person name="Lee S."/>
            <person name="Li M."/>
            <person name="Ming W."/>
            <person name="Munidasa M."/>
            <person name="Muniz J."/>
            <person name="Nguyen L."/>
            <person name="Hughes D."/>
            <person name="Osuji N."/>
            <person name="Pu L.-L."/>
            <person name="Puazo M."/>
            <person name="Qu C."/>
            <person name="Quiroz J."/>
            <person name="Raj R."/>
            <person name="Weissenberger G."/>
            <person name="Xin Y."/>
            <person name="Zou X."/>
            <person name="Han Y."/>
            <person name="Worley K."/>
            <person name="Muzny D."/>
            <person name="Gibbs R."/>
        </authorList>
    </citation>
    <scope>NUCLEOTIDE SEQUENCE</scope>
    <source>
        <strain evidence="6">Sampled in the wild</strain>
    </source>
</reference>
<dbReference type="PANTHER" id="PTHR14027">
    <property type="entry name" value="RNA POLYMERASE-ASSOCIATED PROTEIN CTR9"/>
    <property type="match status" value="1"/>
</dbReference>
<keyword evidence="2 3" id="KW-0802">TPR repeat</keyword>
<dbReference type="SUPFAM" id="SSF48452">
    <property type="entry name" value="TPR-like"/>
    <property type="match status" value="2"/>
</dbReference>
<keyword evidence="7" id="KW-1185">Reference proteome</keyword>
<dbReference type="Pfam" id="PF13432">
    <property type="entry name" value="TPR_16"/>
    <property type="match status" value="1"/>
</dbReference>
<dbReference type="OrthoDB" id="343875at2759"/>
<evidence type="ECO:0000256" key="4">
    <source>
        <dbReference type="SAM" id="Coils"/>
    </source>
</evidence>
<dbReference type="SMART" id="SM00028">
    <property type="entry name" value="TPR"/>
    <property type="match status" value="10"/>
</dbReference>
<dbReference type="EMBL" id="KZ308472">
    <property type="protein sequence ID" value="KAG8230222.1"/>
    <property type="molecule type" value="Genomic_DNA"/>
</dbReference>
<dbReference type="InterPro" id="IPR011990">
    <property type="entry name" value="TPR-like_helical_dom_sf"/>
</dbReference>
<evidence type="ECO:0000256" key="2">
    <source>
        <dbReference type="ARBA" id="ARBA00022803"/>
    </source>
</evidence>
<gene>
    <name evidence="6" type="ORF">J437_LFUL010850</name>
</gene>
<dbReference type="Pfam" id="PF14559">
    <property type="entry name" value="TPR_19"/>
    <property type="match status" value="1"/>
</dbReference>
<comment type="caution">
    <text evidence="6">The sequence shown here is derived from an EMBL/GenBank/DDBJ whole genome shotgun (WGS) entry which is preliminary data.</text>
</comment>
<dbReference type="InterPro" id="IPR031101">
    <property type="entry name" value="Ctr9"/>
</dbReference>
<dbReference type="PANTHER" id="PTHR14027:SF2">
    <property type="entry name" value="RNA POLYMERASE-ASSOCIATED PROTEIN CTR9 HOMOLOG"/>
    <property type="match status" value="1"/>
</dbReference>
<sequence>MAGSIEIPLRDTDEVIELYFDQLPEGEEVLGILRQEHAQLHIWVNLALEYYRQGKVEEFILILEASRTEADTSYRDSEKDQMRALDALAAYFVQKANKEKNKDRKRELFTKATVLYTTADKIIMYDQIYEGSDWFKEALTFNKEHPNAWSLLGNLHLAKMEWGPGQKKFELILKNHLLCRAYFCLLEGDKMEQADAQFNFVLNQSPGSVPALLGKACIAFGRKDFRGALAFYKKALRTSPAACPATVRLGMGHCFMKLGNQEKARLAFERALELDNSCVGALVGLAILQLNLQEPDSIRSGVQMLSKAYTIDSTNPMVLNHLANHFFFKKDYHKVQHLALHAIHNTENEAMRAESFYQLARAFHVQEDYDQAFQYYYQSTQFASPAFVLPHFGLGQMYIFRGDTENASQCFEKVLKAQPGNYETMKILGSLYANSTSQSKRDVAKSHLRKVTEQFPEDVEAWIELAQILEQADVNGALQAYATATRILKEKVHADIPPEILNNVGALHFRLGNLEESKKYFDESLARCHKEAEHDPQYYNAIAVTGTYNLARVSEALCHFDLSQRLYKDVLKEHPNYVDCYLRLGCMARDKGQIYEGSDWFKEALTFNKEHPNAWSLLGNLHLAKMEWGPGQKKFELILKNPATSTDAYSLIALGNIWLETLHQPIRDREREKRHQDRALATYKQVLRNDARNIWAANGIGCVLAHKGCINEARDIFAQVREATADFCDVWLNIAHIYVEQKQYVSAIQMYENCLRKFYKYHHVEVLQYMARAYFKAGKLKEAKMTLLKARRVAPQDTVLLYNIALVLQRLATQILKDEKSTLDTVLRAVHELGLSHKYFQHLSVHGDRLKYDIAVAAAEARQCKDLLSQAEYHVARARRLDEEEKQLRKKQEEEREAFRLKQLEEQKRLEEQRKAEVEQLLLKRREYKEKTKGALLFGDMPNEKKKGAKGKRKDERYLSDDSDSGDGRPRAEGEKEPALKGQKKRKRKEASGSEGEGRRRKKSKGDGPRKRAGRGKKGEDGGEGGRKKGGGGRKGRGGGASGGGGGRKSPNLSANKKLKIVSKETISTSESDSDGGQLKIARVVEVTEELKRRRGALHLNPTVDQLGPDQALVHHQGLAQEAQLLDRGAELREGSFLVALQGQNQDQRAGQGPNHHPDLDLDLRANQDRLPEAGLDPDPRVPQGPEVAQDRGLDLNQGVDQGPKVGLNPGVGPGQGLRVALGLGAGLEAGQRADLGVGPNQDLDQRVVQDLQLDPNAVGQKLVLLNVDQEAVQKVKVVPDQDHQAGQGLALQYLGNQSLEVMMDLEIPALIVRVAQMRSKAVLVEEVTVNKFNILYVL</sequence>
<dbReference type="Pfam" id="PF13181">
    <property type="entry name" value="TPR_8"/>
    <property type="match status" value="2"/>
</dbReference>
<proteinExistence type="predicted"/>
<evidence type="ECO:0000256" key="3">
    <source>
        <dbReference type="PROSITE-ProRule" id="PRU00339"/>
    </source>
</evidence>
<evidence type="ECO:0000313" key="6">
    <source>
        <dbReference type="EMBL" id="KAG8230222.1"/>
    </source>
</evidence>
<evidence type="ECO:0000256" key="5">
    <source>
        <dbReference type="SAM" id="MobiDB-lite"/>
    </source>
</evidence>
<dbReference type="FunFam" id="1.25.40.10:FF:000322">
    <property type="entry name" value="RNA polymerase-associated protein CTR9 homolog"/>
    <property type="match status" value="1"/>
</dbReference>
<dbReference type="SUPFAM" id="SSF81901">
    <property type="entry name" value="HCP-like"/>
    <property type="match status" value="2"/>
</dbReference>
<name>A0A8K0K8A1_LADFU</name>
<dbReference type="InterPro" id="IPR019734">
    <property type="entry name" value="TPR_rpt"/>
</dbReference>
<dbReference type="PROSITE" id="PS50005">
    <property type="entry name" value="TPR"/>
    <property type="match status" value="3"/>
</dbReference>
<feature type="region of interest" description="Disordered" evidence="5">
    <location>
        <begin position="934"/>
        <end position="1058"/>
    </location>
</feature>
<feature type="repeat" description="TPR" evidence="3">
    <location>
        <begin position="388"/>
        <end position="421"/>
    </location>
</feature>
<feature type="compositionally biased region" description="Basic residues" evidence="5">
    <location>
        <begin position="1028"/>
        <end position="1037"/>
    </location>
</feature>
<dbReference type="FunFam" id="1.25.40.10:FF:000162">
    <property type="entry name" value="CTR9 homolog, Paf1/RNA polymerase II complex component"/>
    <property type="match status" value="1"/>
</dbReference>
<feature type="compositionally biased region" description="Basic and acidic residues" evidence="5">
    <location>
        <begin position="953"/>
        <end position="979"/>
    </location>
</feature>
<accession>A0A8K0K8A1</accession>
<feature type="region of interest" description="Disordered" evidence="5">
    <location>
        <begin position="1170"/>
        <end position="1211"/>
    </location>
</feature>
<dbReference type="GO" id="GO:0006355">
    <property type="term" value="P:regulation of DNA-templated transcription"/>
    <property type="evidence" value="ECO:0007669"/>
    <property type="project" value="InterPro"/>
</dbReference>
<feature type="coiled-coil region" evidence="4">
    <location>
        <begin position="875"/>
        <end position="931"/>
    </location>
</feature>
<feature type="repeat" description="TPR" evidence="3">
    <location>
        <begin position="245"/>
        <end position="278"/>
    </location>
</feature>
<feature type="compositionally biased region" description="Basic and acidic residues" evidence="5">
    <location>
        <begin position="1017"/>
        <end position="1027"/>
    </location>
</feature>